<feature type="domain" description="RNA polymerase sigma factor 70 region 4 type 2" evidence="7">
    <location>
        <begin position="126"/>
        <end position="176"/>
    </location>
</feature>
<comment type="similarity">
    <text evidence="1">Belongs to the sigma-70 factor family. ECF subfamily.</text>
</comment>
<dbReference type="InterPro" id="IPR013249">
    <property type="entry name" value="RNA_pol_sigma70_r4_t2"/>
</dbReference>
<dbReference type="OrthoDB" id="799938at2"/>
<evidence type="ECO:0000256" key="1">
    <source>
        <dbReference type="ARBA" id="ARBA00010641"/>
    </source>
</evidence>
<dbReference type="SUPFAM" id="SSF88659">
    <property type="entry name" value="Sigma3 and sigma4 domains of RNA polymerase sigma factors"/>
    <property type="match status" value="1"/>
</dbReference>
<dbReference type="CDD" id="cd06171">
    <property type="entry name" value="Sigma70_r4"/>
    <property type="match status" value="1"/>
</dbReference>
<dbReference type="InterPro" id="IPR036388">
    <property type="entry name" value="WH-like_DNA-bd_sf"/>
</dbReference>
<dbReference type="AlphaFoldDB" id="A0A1I0TQJ7"/>
<dbReference type="STRING" id="332999.SAMN04488511_11223"/>
<dbReference type="RefSeq" id="WP_090985086.1">
    <property type="nucleotide sequence ID" value="NZ_FOJM01000012.1"/>
</dbReference>
<evidence type="ECO:0000313" key="9">
    <source>
        <dbReference type="Proteomes" id="UP000198836"/>
    </source>
</evidence>
<evidence type="ECO:0000256" key="5">
    <source>
        <dbReference type="ARBA" id="ARBA00023163"/>
    </source>
</evidence>
<accession>A0A1I0TQJ7</accession>
<dbReference type="PANTHER" id="PTHR43133">
    <property type="entry name" value="RNA POLYMERASE ECF-TYPE SIGMA FACTO"/>
    <property type="match status" value="1"/>
</dbReference>
<reference evidence="9" key="1">
    <citation type="submission" date="2016-10" db="EMBL/GenBank/DDBJ databases">
        <authorList>
            <person name="Varghese N."/>
            <person name="Submissions S."/>
        </authorList>
    </citation>
    <scope>NUCLEOTIDE SEQUENCE [LARGE SCALE GENOMIC DNA]</scope>
    <source>
        <strain evidence="9">DSM 18130</strain>
    </source>
</reference>
<proteinExistence type="inferred from homology"/>
<keyword evidence="4" id="KW-0238">DNA-binding</keyword>
<keyword evidence="3" id="KW-0731">Sigma factor</keyword>
<evidence type="ECO:0000259" key="7">
    <source>
        <dbReference type="Pfam" id="PF08281"/>
    </source>
</evidence>
<evidence type="ECO:0000313" key="8">
    <source>
        <dbReference type="EMBL" id="SFA53306.1"/>
    </source>
</evidence>
<keyword evidence="5" id="KW-0804">Transcription</keyword>
<evidence type="ECO:0000259" key="6">
    <source>
        <dbReference type="Pfam" id="PF04542"/>
    </source>
</evidence>
<dbReference type="SUPFAM" id="SSF88946">
    <property type="entry name" value="Sigma2 domain of RNA polymerase sigma factors"/>
    <property type="match status" value="1"/>
</dbReference>
<dbReference type="Pfam" id="PF04542">
    <property type="entry name" value="Sigma70_r2"/>
    <property type="match status" value="1"/>
</dbReference>
<dbReference type="InterPro" id="IPR014284">
    <property type="entry name" value="RNA_pol_sigma-70_dom"/>
</dbReference>
<evidence type="ECO:0000256" key="3">
    <source>
        <dbReference type="ARBA" id="ARBA00023082"/>
    </source>
</evidence>
<protein>
    <submittedName>
        <fullName evidence="8">RNA polymerase sigma-70 factor, ECF subfamily</fullName>
    </submittedName>
</protein>
<keyword evidence="2" id="KW-0805">Transcription regulation</keyword>
<dbReference type="InterPro" id="IPR013325">
    <property type="entry name" value="RNA_pol_sigma_r2"/>
</dbReference>
<dbReference type="GO" id="GO:0003677">
    <property type="term" value="F:DNA binding"/>
    <property type="evidence" value="ECO:0007669"/>
    <property type="project" value="UniProtKB-KW"/>
</dbReference>
<dbReference type="Pfam" id="PF08281">
    <property type="entry name" value="Sigma70_r4_2"/>
    <property type="match status" value="1"/>
</dbReference>
<evidence type="ECO:0000256" key="2">
    <source>
        <dbReference type="ARBA" id="ARBA00023015"/>
    </source>
</evidence>
<name>A0A1I0TQJ7_9SPHI</name>
<dbReference type="InterPro" id="IPR013324">
    <property type="entry name" value="RNA_pol_sigma_r3/r4-like"/>
</dbReference>
<gene>
    <name evidence="8" type="ORF">SAMN04488511_11223</name>
</gene>
<dbReference type="NCBIfam" id="TIGR02937">
    <property type="entry name" value="sigma70-ECF"/>
    <property type="match status" value="1"/>
</dbReference>
<dbReference type="GO" id="GO:0006352">
    <property type="term" value="P:DNA-templated transcription initiation"/>
    <property type="evidence" value="ECO:0007669"/>
    <property type="project" value="InterPro"/>
</dbReference>
<dbReference type="NCBIfam" id="TIGR02985">
    <property type="entry name" value="Sig70_bacteroi1"/>
    <property type="match status" value="1"/>
</dbReference>
<dbReference type="Gene3D" id="1.10.1740.10">
    <property type="match status" value="1"/>
</dbReference>
<keyword evidence="9" id="KW-1185">Reference proteome</keyword>
<organism evidence="8 9">
    <name type="scientific">Pedobacter suwonensis</name>
    <dbReference type="NCBI Taxonomy" id="332999"/>
    <lineage>
        <taxon>Bacteria</taxon>
        <taxon>Pseudomonadati</taxon>
        <taxon>Bacteroidota</taxon>
        <taxon>Sphingobacteriia</taxon>
        <taxon>Sphingobacteriales</taxon>
        <taxon>Sphingobacteriaceae</taxon>
        <taxon>Pedobacter</taxon>
    </lineage>
</organism>
<dbReference type="PANTHER" id="PTHR43133:SF8">
    <property type="entry name" value="RNA POLYMERASE SIGMA FACTOR HI_1459-RELATED"/>
    <property type="match status" value="1"/>
</dbReference>
<dbReference type="Proteomes" id="UP000198836">
    <property type="component" value="Unassembled WGS sequence"/>
</dbReference>
<dbReference type="InterPro" id="IPR039425">
    <property type="entry name" value="RNA_pol_sigma-70-like"/>
</dbReference>
<evidence type="ECO:0000256" key="4">
    <source>
        <dbReference type="ARBA" id="ARBA00023125"/>
    </source>
</evidence>
<dbReference type="Gene3D" id="1.10.10.10">
    <property type="entry name" value="Winged helix-like DNA-binding domain superfamily/Winged helix DNA-binding domain"/>
    <property type="match status" value="1"/>
</dbReference>
<dbReference type="GO" id="GO:0016987">
    <property type="term" value="F:sigma factor activity"/>
    <property type="evidence" value="ECO:0007669"/>
    <property type="project" value="UniProtKB-KW"/>
</dbReference>
<feature type="domain" description="RNA polymerase sigma-70 region 2" evidence="6">
    <location>
        <begin position="27"/>
        <end position="94"/>
    </location>
</feature>
<dbReference type="EMBL" id="FOJM01000012">
    <property type="protein sequence ID" value="SFA53306.1"/>
    <property type="molecule type" value="Genomic_DNA"/>
</dbReference>
<dbReference type="InterPro" id="IPR014327">
    <property type="entry name" value="RNA_pol_sigma70_bacteroid"/>
</dbReference>
<sequence length="192" mass="22242">MYKFTLEKEQELLGRLLLDDEQAFATLFNSYRNKLYGFIFGITGSSEIAKDIVQDVFLKIWKTRHNAHKVENFNALVYRMAKNAALDQLKRASRESTALSTLSLVSDGRTSSDPFEDMKATEIQLKYELALKKLPRQQRMVYELRHIEGEDYGEIAKKLNLSIPTIRSHFRNALNTLKGSLFSFLLIILFRL</sequence>
<dbReference type="InterPro" id="IPR007627">
    <property type="entry name" value="RNA_pol_sigma70_r2"/>
</dbReference>